<evidence type="ECO:0000313" key="2">
    <source>
        <dbReference type="Proteomes" id="UP000078390"/>
    </source>
</evidence>
<gene>
    <name evidence="1" type="ORF">TDIS_1978</name>
</gene>
<evidence type="ECO:0000313" key="1">
    <source>
        <dbReference type="EMBL" id="OAQ19906.1"/>
    </source>
</evidence>
<reference evidence="1 2" key="1">
    <citation type="submission" date="2016-04" db="EMBL/GenBank/DDBJ databases">
        <title>Genome analysis of Thermosulfurimonas dismutans, the first thermophilic sulfur-disproportionating bacterium of the phylum Thermodesulfobacteria.</title>
        <authorList>
            <person name="Mardanov A.V."/>
            <person name="Beletsky A.V."/>
            <person name="Kadnikov V.V."/>
            <person name="Slobodkin A.I."/>
            <person name="Ravin N.V."/>
        </authorList>
    </citation>
    <scope>NUCLEOTIDE SEQUENCE [LARGE SCALE GENOMIC DNA]</scope>
    <source>
        <strain evidence="1 2">S95</strain>
    </source>
</reference>
<comment type="caution">
    <text evidence="1">The sequence shown here is derived from an EMBL/GenBank/DDBJ whole genome shotgun (WGS) entry which is preliminary data.</text>
</comment>
<proteinExistence type="predicted"/>
<dbReference type="AlphaFoldDB" id="A0A179D1G9"/>
<dbReference type="EMBL" id="LWLG01000020">
    <property type="protein sequence ID" value="OAQ19906.1"/>
    <property type="molecule type" value="Genomic_DNA"/>
</dbReference>
<organism evidence="1 2">
    <name type="scientific">Thermosulfurimonas dismutans</name>
    <dbReference type="NCBI Taxonomy" id="999894"/>
    <lineage>
        <taxon>Bacteria</taxon>
        <taxon>Pseudomonadati</taxon>
        <taxon>Thermodesulfobacteriota</taxon>
        <taxon>Thermodesulfobacteria</taxon>
        <taxon>Thermodesulfobacteriales</taxon>
        <taxon>Thermodesulfobacteriaceae</taxon>
        <taxon>Thermosulfurimonas</taxon>
    </lineage>
</organism>
<sequence>MEELLMGVEIGWYQLCLEVYQVAERSLFFRGFESQGLPGR</sequence>
<name>A0A179D1G9_9BACT</name>
<protein>
    <submittedName>
        <fullName evidence="1">Uncharacterized protein</fullName>
    </submittedName>
</protein>
<keyword evidence="2" id="KW-1185">Reference proteome</keyword>
<accession>A0A179D1G9</accession>
<dbReference type="Proteomes" id="UP000078390">
    <property type="component" value="Unassembled WGS sequence"/>
</dbReference>